<dbReference type="GO" id="GO:0035312">
    <property type="term" value="F:5'-3' DNA exonuclease activity"/>
    <property type="evidence" value="ECO:0007669"/>
    <property type="project" value="TreeGrafter"/>
</dbReference>
<dbReference type="AlphaFoldDB" id="A0A9E7TGW2"/>
<keyword evidence="3" id="KW-1185">Reference proteome</keyword>
<organism evidence="2 3">
    <name type="scientific">Methanoplanus endosymbiosus</name>
    <dbReference type="NCBI Taxonomy" id="33865"/>
    <lineage>
        <taxon>Archaea</taxon>
        <taxon>Methanobacteriati</taxon>
        <taxon>Methanobacteriota</taxon>
        <taxon>Stenosarchaea group</taxon>
        <taxon>Methanomicrobia</taxon>
        <taxon>Methanomicrobiales</taxon>
        <taxon>Methanomicrobiaceae</taxon>
        <taxon>Methanoplanus</taxon>
    </lineage>
</organism>
<dbReference type="RefSeq" id="WP_257741962.1">
    <property type="nucleotide sequence ID" value="NZ_CP096115.1"/>
</dbReference>
<dbReference type="InterPro" id="IPR052018">
    <property type="entry name" value="PHP_domain"/>
</dbReference>
<dbReference type="PANTHER" id="PTHR42924:SF3">
    <property type="entry name" value="POLYMERASE_HISTIDINOL PHOSPHATASE N-TERMINAL DOMAIN-CONTAINING PROTEIN"/>
    <property type="match status" value="1"/>
</dbReference>
<dbReference type="PANTHER" id="PTHR42924">
    <property type="entry name" value="EXONUCLEASE"/>
    <property type="match status" value="1"/>
</dbReference>
<protein>
    <submittedName>
        <fullName evidence="2">PHP domain-containing protein</fullName>
    </submittedName>
</protein>
<dbReference type="SUPFAM" id="SSF89550">
    <property type="entry name" value="PHP domain-like"/>
    <property type="match status" value="1"/>
</dbReference>
<dbReference type="GeneID" id="74308161"/>
<reference evidence="2" key="1">
    <citation type="submission" date="2022-04" db="EMBL/GenBank/DDBJ databases">
        <title>Complete genome of Methanoplanus endosymbiosus DSM 3599.</title>
        <authorList>
            <person name="Chen S.-C."/>
            <person name="You Y.-T."/>
            <person name="Zhou Y.-Z."/>
            <person name="Lai M.-C."/>
        </authorList>
    </citation>
    <scope>NUCLEOTIDE SEQUENCE</scope>
    <source>
        <strain evidence="2">DSM 3599</strain>
    </source>
</reference>
<dbReference type="EMBL" id="CP096115">
    <property type="protein sequence ID" value="UUX91812.1"/>
    <property type="molecule type" value="Genomic_DNA"/>
</dbReference>
<dbReference type="KEGG" id="mend:L6E24_10630"/>
<evidence type="ECO:0000313" key="3">
    <source>
        <dbReference type="Proteomes" id="UP001060368"/>
    </source>
</evidence>
<feature type="domain" description="Polymerase/histidinol phosphatase N-terminal" evidence="1">
    <location>
        <begin position="4"/>
        <end position="69"/>
    </location>
</feature>
<dbReference type="InterPro" id="IPR003141">
    <property type="entry name" value="Pol/His_phosphatase_N"/>
</dbReference>
<dbReference type="Pfam" id="PF13263">
    <property type="entry name" value="PHP_C"/>
    <property type="match status" value="1"/>
</dbReference>
<dbReference type="SMART" id="SM00481">
    <property type="entry name" value="POLIIIAc"/>
    <property type="match status" value="1"/>
</dbReference>
<evidence type="ECO:0000259" key="1">
    <source>
        <dbReference type="SMART" id="SM00481"/>
    </source>
</evidence>
<evidence type="ECO:0000313" key="2">
    <source>
        <dbReference type="EMBL" id="UUX91812.1"/>
    </source>
</evidence>
<accession>A0A9E7TGW2</accession>
<dbReference type="InterPro" id="IPR016195">
    <property type="entry name" value="Pol/histidinol_Pase-like"/>
</dbReference>
<dbReference type="GO" id="GO:0004534">
    <property type="term" value="F:5'-3' RNA exonuclease activity"/>
    <property type="evidence" value="ECO:0007669"/>
    <property type="project" value="TreeGrafter"/>
</dbReference>
<dbReference type="Pfam" id="PF02811">
    <property type="entry name" value="PHP"/>
    <property type="match status" value="1"/>
</dbReference>
<dbReference type="CDD" id="cd07432">
    <property type="entry name" value="PHP_HisPPase"/>
    <property type="match status" value="1"/>
</dbReference>
<name>A0A9E7TGW2_9EURY</name>
<sequence length="220" mass="24886">MIKFDLHIHSKYSNDSLLPPEKILKQAEKNFLNVIAITDHDTIKGGIECRKISQDKILVIVGSEISTECGDLIGLFLTDEIKSNIFGEVVDEIHGQGGVALLPHPYRRKKFPDDIALKSVDIIEGINGRTSYELNYKALVLADKLNKTVVSGSDAHFSFEIGRLYSEFSVEFRFDEAYIKDLLLRGKDINICNESTCFPHYIQKSAMLTSYAIKKWNSLR</sequence>
<dbReference type="Gene3D" id="3.20.20.140">
    <property type="entry name" value="Metal-dependent hydrolases"/>
    <property type="match status" value="1"/>
</dbReference>
<gene>
    <name evidence="2" type="ORF">L6E24_10630</name>
</gene>
<dbReference type="Proteomes" id="UP001060368">
    <property type="component" value="Chromosome"/>
</dbReference>
<proteinExistence type="predicted"/>
<dbReference type="InterPro" id="IPR004013">
    <property type="entry name" value="PHP_dom"/>
</dbReference>